<gene>
    <name evidence="1" type="ORF">GAB14E_2456</name>
</gene>
<dbReference type="Proteomes" id="UP000029868">
    <property type="component" value="Unassembled WGS sequence"/>
</dbReference>
<dbReference type="InterPro" id="IPR011990">
    <property type="entry name" value="TPR-like_helical_dom_sf"/>
</dbReference>
<dbReference type="PATRIC" id="fig|28229.3.peg.2077"/>
<name>A0A099KTL8_COLPS</name>
<evidence type="ECO:0000313" key="1">
    <source>
        <dbReference type="EMBL" id="KGJ93901.1"/>
    </source>
</evidence>
<evidence type="ECO:0000313" key="2">
    <source>
        <dbReference type="Proteomes" id="UP000029868"/>
    </source>
</evidence>
<comment type="caution">
    <text evidence="1">The sequence shown here is derived from an EMBL/GenBank/DDBJ whole genome shotgun (WGS) entry which is preliminary data.</text>
</comment>
<protein>
    <submittedName>
        <fullName evidence="1">Uncharacterized protein</fullName>
    </submittedName>
</protein>
<dbReference type="SUPFAM" id="SSF48452">
    <property type="entry name" value="TPR-like"/>
    <property type="match status" value="1"/>
</dbReference>
<dbReference type="OrthoDB" id="6288012at2"/>
<dbReference type="EMBL" id="JQEC01000021">
    <property type="protein sequence ID" value="KGJ93901.1"/>
    <property type="molecule type" value="Genomic_DNA"/>
</dbReference>
<reference evidence="1 2" key="1">
    <citation type="submission" date="2014-08" db="EMBL/GenBank/DDBJ databases">
        <title>Genomic and Phenotypic Diversity of Colwellia psychrerythraea strains from Disparate Marine Basins.</title>
        <authorList>
            <person name="Techtmann S.M."/>
            <person name="Stelling S.C."/>
            <person name="Utturkar S.M."/>
            <person name="Alshibli N."/>
            <person name="Harris A."/>
            <person name="Brown S.D."/>
            <person name="Hazen T.C."/>
        </authorList>
    </citation>
    <scope>NUCLEOTIDE SEQUENCE [LARGE SCALE GENOMIC DNA]</scope>
    <source>
        <strain evidence="1 2">GAB14E</strain>
    </source>
</reference>
<proteinExistence type="predicted"/>
<dbReference type="RefSeq" id="WP_156115714.1">
    <property type="nucleotide sequence ID" value="NZ_JQEC01000021.1"/>
</dbReference>
<dbReference type="AlphaFoldDB" id="A0A099KTL8"/>
<organism evidence="1 2">
    <name type="scientific">Colwellia psychrerythraea</name>
    <name type="common">Vibrio psychroerythus</name>
    <dbReference type="NCBI Taxonomy" id="28229"/>
    <lineage>
        <taxon>Bacteria</taxon>
        <taxon>Pseudomonadati</taxon>
        <taxon>Pseudomonadota</taxon>
        <taxon>Gammaproteobacteria</taxon>
        <taxon>Alteromonadales</taxon>
        <taxon>Colwelliaceae</taxon>
        <taxon>Colwellia</taxon>
    </lineage>
</organism>
<sequence length="241" mass="26806">MKKLLIILSINLLIGNVIAWFMGAAPIDFKMVPYSQQEQNLITEINTELRLNPNDSTLQTQLGAMYSLHNQIDDAEKLLTSAFTSDQDALTLAWLSGNQAKQAGAMFDPLMGLSKLYRLYSACGEMNQAITMQPNNFEIRMVRLATFASTNLLNCSLDTAFIDEAWFKQYFDNQGANAPLELKLQFELTMSIAYANAGGRENQQMAAHYMSQYQQGSQGSNQSPLVLHQLATANKLLTEGS</sequence>
<accession>A0A099KTL8</accession>